<dbReference type="GO" id="GO:0000155">
    <property type="term" value="F:phosphorelay sensor kinase activity"/>
    <property type="evidence" value="ECO:0007669"/>
    <property type="project" value="InterPro"/>
</dbReference>
<comment type="subcellular location">
    <subcellularLocation>
        <location evidence="2">Membrane</location>
    </subcellularLocation>
</comment>
<comment type="catalytic activity">
    <reaction evidence="1">
        <text>ATP + protein L-histidine = ADP + protein N-phospho-L-histidine.</text>
        <dbReference type="EC" id="2.7.13.3"/>
    </reaction>
</comment>
<dbReference type="CDD" id="cd00075">
    <property type="entry name" value="HATPase"/>
    <property type="match status" value="1"/>
</dbReference>
<evidence type="ECO:0000256" key="1">
    <source>
        <dbReference type="ARBA" id="ARBA00000085"/>
    </source>
</evidence>
<keyword evidence="15" id="KW-1185">Reference proteome</keyword>
<evidence type="ECO:0000313" key="14">
    <source>
        <dbReference type="EMBL" id="MBO0344089.1"/>
    </source>
</evidence>
<keyword evidence="9" id="KW-0902">Two-component regulatory system</keyword>
<dbReference type="InterPro" id="IPR050428">
    <property type="entry name" value="TCS_sensor_his_kinase"/>
</dbReference>
<dbReference type="SUPFAM" id="SSF55874">
    <property type="entry name" value="ATPase domain of HSP90 chaperone/DNA topoisomerase II/histidine kinase"/>
    <property type="match status" value="1"/>
</dbReference>
<dbReference type="SMART" id="SM00388">
    <property type="entry name" value="HisKA"/>
    <property type="match status" value="1"/>
</dbReference>
<dbReference type="Pfam" id="PF00512">
    <property type="entry name" value="HisKA"/>
    <property type="match status" value="1"/>
</dbReference>
<dbReference type="Pfam" id="PF08521">
    <property type="entry name" value="2CSK_N"/>
    <property type="match status" value="1"/>
</dbReference>
<dbReference type="InterPro" id="IPR004358">
    <property type="entry name" value="Sig_transdc_His_kin-like_C"/>
</dbReference>
<dbReference type="SMART" id="SM00387">
    <property type="entry name" value="HATPase_c"/>
    <property type="match status" value="1"/>
</dbReference>
<feature type="domain" description="HAMP" evidence="13">
    <location>
        <begin position="192"/>
        <end position="243"/>
    </location>
</feature>
<feature type="transmembrane region" description="Helical" evidence="11">
    <location>
        <begin position="172"/>
        <end position="191"/>
    </location>
</feature>
<evidence type="ECO:0000313" key="15">
    <source>
        <dbReference type="Proteomes" id="UP000664779"/>
    </source>
</evidence>
<accession>A0A939EN77</accession>
<feature type="domain" description="Histidine kinase" evidence="12">
    <location>
        <begin position="251"/>
        <end position="463"/>
    </location>
</feature>
<evidence type="ECO:0000256" key="3">
    <source>
        <dbReference type="ARBA" id="ARBA00012438"/>
    </source>
</evidence>
<dbReference type="PROSITE" id="PS50109">
    <property type="entry name" value="HIS_KIN"/>
    <property type="match status" value="1"/>
</dbReference>
<keyword evidence="7 14" id="KW-0418">Kinase</keyword>
<evidence type="ECO:0000256" key="5">
    <source>
        <dbReference type="ARBA" id="ARBA00022679"/>
    </source>
</evidence>
<dbReference type="Proteomes" id="UP000664779">
    <property type="component" value="Unassembled WGS sequence"/>
</dbReference>
<evidence type="ECO:0000259" key="12">
    <source>
        <dbReference type="PROSITE" id="PS50109"/>
    </source>
</evidence>
<comment type="caution">
    <text evidence="14">The sequence shown here is derived from an EMBL/GenBank/DDBJ whole genome shotgun (WGS) entry which is preliminary data.</text>
</comment>
<dbReference type="InterPro" id="IPR036097">
    <property type="entry name" value="HisK_dim/P_sf"/>
</dbReference>
<dbReference type="PROSITE" id="PS50885">
    <property type="entry name" value="HAMP"/>
    <property type="match status" value="1"/>
</dbReference>
<reference evidence="14" key="1">
    <citation type="submission" date="2021-03" db="EMBL/GenBank/DDBJ databases">
        <title>Roseibium sp. CAU 1637 isolated from Incheon.</title>
        <authorList>
            <person name="Kim W."/>
        </authorList>
    </citation>
    <scope>NUCLEOTIDE SEQUENCE</scope>
    <source>
        <strain evidence="14">CAU 1637</strain>
    </source>
</reference>
<evidence type="ECO:0000259" key="13">
    <source>
        <dbReference type="PROSITE" id="PS50885"/>
    </source>
</evidence>
<dbReference type="InterPro" id="IPR003594">
    <property type="entry name" value="HATPase_dom"/>
</dbReference>
<dbReference type="InterPro" id="IPR003660">
    <property type="entry name" value="HAMP_dom"/>
</dbReference>
<evidence type="ECO:0000256" key="2">
    <source>
        <dbReference type="ARBA" id="ARBA00004370"/>
    </source>
</evidence>
<name>A0A939EN77_9HYPH</name>
<dbReference type="SUPFAM" id="SSF47384">
    <property type="entry name" value="Homodimeric domain of signal transducing histidine kinase"/>
    <property type="match status" value="1"/>
</dbReference>
<evidence type="ECO:0000256" key="8">
    <source>
        <dbReference type="ARBA" id="ARBA00022989"/>
    </source>
</evidence>
<keyword evidence="6 11" id="KW-0812">Transmembrane</keyword>
<dbReference type="RefSeq" id="WP_206937960.1">
    <property type="nucleotide sequence ID" value="NZ_JAFLNF010000001.1"/>
</dbReference>
<dbReference type="Pfam" id="PF02518">
    <property type="entry name" value="HATPase_c"/>
    <property type="match status" value="1"/>
</dbReference>
<keyword evidence="5" id="KW-0808">Transferase</keyword>
<dbReference type="InterPro" id="IPR013727">
    <property type="entry name" value="2CSK_N"/>
</dbReference>
<dbReference type="AlphaFoldDB" id="A0A939EN77"/>
<proteinExistence type="predicted"/>
<dbReference type="Gene3D" id="3.30.565.10">
    <property type="entry name" value="Histidine kinase-like ATPase, C-terminal domain"/>
    <property type="match status" value="1"/>
</dbReference>
<dbReference type="PANTHER" id="PTHR45436:SF1">
    <property type="entry name" value="SENSOR PROTEIN QSEC"/>
    <property type="match status" value="1"/>
</dbReference>
<dbReference type="InterPro" id="IPR036890">
    <property type="entry name" value="HATPase_C_sf"/>
</dbReference>
<dbReference type="EMBL" id="JAFLNF010000001">
    <property type="protein sequence ID" value="MBO0344089.1"/>
    <property type="molecule type" value="Genomic_DNA"/>
</dbReference>
<evidence type="ECO:0000256" key="6">
    <source>
        <dbReference type="ARBA" id="ARBA00022692"/>
    </source>
</evidence>
<keyword evidence="8 11" id="KW-1133">Transmembrane helix</keyword>
<dbReference type="CDD" id="cd00082">
    <property type="entry name" value="HisKA"/>
    <property type="match status" value="1"/>
</dbReference>
<gene>
    <name evidence="14" type="ORF">J0X15_02555</name>
</gene>
<evidence type="ECO:0000256" key="7">
    <source>
        <dbReference type="ARBA" id="ARBA00022777"/>
    </source>
</evidence>
<evidence type="ECO:0000256" key="9">
    <source>
        <dbReference type="ARBA" id="ARBA00023012"/>
    </source>
</evidence>
<dbReference type="Gene3D" id="1.10.287.130">
    <property type="match status" value="1"/>
</dbReference>
<evidence type="ECO:0000256" key="4">
    <source>
        <dbReference type="ARBA" id="ARBA00022553"/>
    </source>
</evidence>
<feature type="transmembrane region" description="Helical" evidence="11">
    <location>
        <begin position="17"/>
        <end position="40"/>
    </location>
</feature>
<protein>
    <recommendedName>
        <fullName evidence="3">histidine kinase</fullName>
        <ecNumber evidence="3">2.7.13.3</ecNumber>
    </recommendedName>
</protein>
<dbReference type="PANTHER" id="PTHR45436">
    <property type="entry name" value="SENSOR HISTIDINE KINASE YKOH"/>
    <property type="match status" value="1"/>
</dbReference>
<evidence type="ECO:0000256" key="10">
    <source>
        <dbReference type="ARBA" id="ARBA00023136"/>
    </source>
</evidence>
<keyword evidence="4" id="KW-0597">Phosphoprotein</keyword>
<dbReference type="InterPro" id="IPR005467">
    <property type="entry name" value="His_kinase_dom"/>
</dbReference>
<organism evidence="14 15">
    <name type="scientific">Roseibium limicola</name>
    <dbReference type="NCBI Taxonomy" id="2816037"/>
    <lineage>
        <taxon>Bacteria</taxon>
        <taxon>Pseudomonadati</taxon>
        <taxon>Pseudomonadota</taxon>
        <taxon>Alphaproteobacteria</taxon>
        <taxon>Hyphomicrobiales</taxon>
        <taxon>Stappiaceae</taxon>
        <taxon>Roseibium</taxon>
    </lineage>
</organism>
<evidence type="ECO:0000256" key="11">
    <source>
        <dbReference type="SAM" id="Phobius"/>
    </source>
</evidence>
<keyword evidence="10 11" id="KW-0472">Membrane</keyword>
<sequence>MVDLRTSLTTMSLTARVAIGVLSLLLVGGLLVSVAAFAYGRQAAQEAYDRLLLGAANDIASSITVQNGIPRVILPISAFELLALAPDDRIGYRVIGVDSQTLTGYSEITLPESRSRAAVSDYFDAEFYGEPARYAVVSRRFAERTLNGTVKVIVGHTLKARNALAFDITRKALYVVAASAIAMLLLAAVAVRSALKPLERLADQLSRRDPHDLTPMDTRVPREVAMMVTAVNRFMERLDRQMGSMRHLISDTAHQLRTPVAAMRAQADLLEEEEDEIRKKRIVQRIHDRSINLGRLLDQLLSRALVVHRVDSVKREMLDLRDIAVDIYEEGDYSVLAPQADVHLQVDDGPVLVLADSLSLREGLKNLLNNALKHGKAPVTLGASIEAGQAVLWVQDAGPGPDSNVLTQIGERFNLSSRPESNSGSGLGLAIVQSVADAFGGALRMGSVKPAGFRVAMVFALAEKEKA</sequence>
<dbReference type="PRINTS" id="PR00344">
    <property type="entry name" value="BCTRLSENSOR"/>
</dbReference>
<dbReference type="EC" id="2.7.13.3" evidence="3"/>
<dbReference type="GO" id="GO:0005886">
    <property type="term" value="C:plasma membrane"/>
    <property type="evidence" value="ECO:0007669"/>
    <property type="project" value="TreeGrafter"/>
</dbReference>
<dbReference type="InterPro" id="IPR003661">
    <property type="entry name" value="HisK_dim/P_dom"/>
</dbReference>